<organism evidence="1 2">
    <name type="scientific">Candidatus Accumulibacter proximus</name>
    <dbReference type="NCBI Taxonomy" id="2954385"/>
    <lineage>
        <taxon>Bacteria</taxon>
        <taxon>Pseudomonadati</taxon>
        <taxon>Pseudomonadota</taxon>
        <taxon>Betaproteobacteria</taxon>
        <taxon>Candidatus Accumulibacter</taxon>
    </lineage>
</organism>
<sequence length="63" mass="6871">MAIDQEDIGETVIVPAVLPRLSATPGRIRHLGPRLGQHTDEVLSGLLGMEAAENEELRSKRLI</sequence>
<proteinExistence type="predicted"/>
<reference evidence="1 2" key="1">
    <citation type="submission" date="2020-10" db="EMBL/GenBank/DDBJ databases">
        <title>Connecting structure to function with the recovery of over 1000 high-quality activated sludge metagenome-assembled genomes encoding full-length rRNA genes using long-read sequencing.</title>
        <authorList>
            <person name="Singleton C.M."/>
            <person name="Petriglieri F."/>
            <person name="Kristensen J.M."/>
            <person name="Kirkegaard R.H."/>
            <person name="Michaelsen T.Y."/>
            <person name="Andersen M.H."/>
            <person name="Karst S.M."/>
            <person name="Dueholm M.S."/>
            <person name="Nielsen P.H."/>
            <person name="Albertsen M."/>
        </authorList>
    </citation>
    <scope>NUCLEOTIDE SEQUENCE [LARGE SCALE GENOMIC DNA]</scope>
    <source>
        <strain evidence="1">EsbW_18-Q3-R4-48_BATAC.285</strain>
    </source>
</reference>
<evidence type="ECO:0008006" key="3">
    <source>
        <dbReference type="Google" id="ProtNLM"/>
    </source>
</evidence>
<dbReference type="Gene3D" id="3.40.50.10540">
    <property type="entry name" value="Crotonobetainyl-coa:carnitine coa-transferase, domain 1"/>
    <property type="match status" value="1"/>
</dbReference>
<dbReference type="EMBL" id="JADJMH010000002">
    <property type="protein sequence ID" value="MBK7674204.1"/>
    <property type="molecule type" value="Genomic_DNA"/>
</dbReference>
<evidence type="ECO:0000313" key="2">
    <source>
        <dbReference type="Proteomes" id="UP000697998"/>
    </source>
</evidence>
<dbReference type="Proteomes" id="UP000697998">
    <property type="component" value="Unassembled WGS sequence"/>
</dbReference>
<dbReference type="InterPro" id="IPR023606">
    <property type="entry name" value="CoA-Trfase_III_dom_1_sf"/>
</dbReference>
<comment type="caution">
    <text evidence="1">The sequence shown here is derived from an EMBL/GenBank/DDBJ whole genome shotgun (WGS) entry which is preliminary data.</text>
</comment>
<gene>
    <name evidence="1" type="ORF">IPJ27_05230</name>
</gene>
<evidence type="ECO:0000313" key="1">
    <source>
        <dbReference type="EMBL" id="MBK7674204.1"/>
    </source>
</evidence>
<dbReference type="AlphaFoldDB" id="A0A935PVQ1"/>
<accession>A0A935PVQ1</accession>
<protein>
    <recommendedName>
        <fullName evidence="3">Formyl-CoA transferase</fullName>
    </recommendedName>
</protein>
<name>A0A935PVQ1_9PROT</name>
<dbReference type="SUPFAM" id="SSF89796">
    <property type="entry name" value="CoA-transferase family III (CaiB/BaiF)"/>
    <property type="match status" value="1"/>
</dbReference>